<comment type="similarity">
    <text evidence="2 6">Belongs to the dTDP-4-dehydrorhamnose reductase family.</text>
</comment>
<name>A0A7H1MCP2_9NEIS</name>
<comment type="function">
    <text evidence="6">Catalyzes the reduction of dTDP-6-deoxy-L-lyxo-4-hexulose to yield dTDP-L-rhamnose.</text>
</comment>
<dbReference type="NCBIfam" id="TIGR01214">
    <property type="entry name" value="rmlD"/>
    <property type="match status" value="1"/>
</dbReference>
<dbReference type="CDD" id="cd05254">
    <property type="entry name" value="dTDP_HR_like_SDR_e"/>
    <property type="match status" value="1"/>
</dbReference>
<comment type="catalytic activity">
    <reaction evidence="5 6">
        <text>dTDP-beta-L-rhamnose + NADP(+) = dTDP-4-dehydro-beta-L-rhamnose + NADPH + H(+)</text>
        <dbReference type="Rhea" id="RHEA:21796"/>
        <dbReference type="ChEBI" id="CHEBI:15378"/>
        <dbReference type="ChEBI" id="CHEBI:57510"/>
        <dbReference type="ChEBI" id="CHEBI:57783"/>
        <dbReference type="ChEBI" id="CHEBI:58349"/>
        <dbReference type="ChEBI" id="CHEBI:62830"/>
        <dbReference type="EC" id="1.1.1.133"/>
    </reaction>
</comment>
<dbReference type="EMBL" id="CP060414">
    <property type="protein sequence ID" value="QNT59407.1"/>
    <property type="molecule type" value="Genomic_DNA"/>
</dbReference>
<evidence type="ECO:0000256" key="5">
    <source>
        <dbReference type="ARBA" id="ARBA00048200"/>
    </source>
</evidence>
<comment type="pathway">
    <text evidence="1 6">Carbohydrate biosynthesis; dTDP-L-rhamnose biosynthesis.</text>
</comment>
<dbReference type="RefSeq" id="WP_187000127.1">
    <property type="nucleotide sequence ID" value="NZ_CP060414.2"/>
</dbReference>
<proteinExistence type="inferred from homology"/>
<reference evidence="8" key="1">
    <citation type="submission" date="2024-06" db="EMBL/GenBank/DDBJ databases">
        <title>Complete Genome Sequence of mouse commensal type strain Neisseria musculi.</title>
        <authorList>
            <person name="Thapa E."/>
            <person name="Aluvathingal J."/>
            <person name="Nadendla S."/>
            <person name="Mehta A."/>
            <person name="Tettelin H."/>
            <person name="Weyand N.J."/>
        </authorList>
    </citation>
    <scope>NUCLEOTIDE SEQUENCE</scope>
    <source>
        <strain evidence="8">NW831</strain>
    </source>
</reference>
<feature type="domain" description="RmlD-like substrate binding" evidence="7">
    <location>
        <begin position="1"/>
        <end position="285"/>
    </location>
</feature>
<keyword evidence="6" id="KW-0521">NADP</keyword>
<evidence type="ECO:0000256" key="3">
    <source>
        <dbReference type="ARBA" id="ARBA00012929"/>
    </source>
</evidence>
<dbReference type="KEGG" id="nmus:H7A79_1817"/>
<dbReference type="GO" id="GO:0005829">
    <property type="term" value="C:cytosol"/>
    <property type="evidence" value="ECO:0007669"/>
    <property type="project" value="TreeGrafter"/>
</dbReference>
<dbReference type="Gene3D" id="3.90.25.10">
    <property type="entry name" value="UDP-galactose 4-epimerase, domain 1"/>
    <property type="match status" value="1"/>
</dbReference>
<dbReference type="Proteomes" id="UP000516412">
    <property type="component" value="Chromosome"/>
</dbReference>
<comment type="cofactor">
    <cofactor evidence="6">
        <name>Mg(2+)</name>
        <dbReference type="ChEBI" id="CHEBI:18420"/>
    </cofactor>
    <text evidence="6">Binds 1 Mg(2+) ion per monomer.</text>
</comment>
<evidence type="ECO:0000256" key="2">
    <source>
        <dbReference type="ARBA" id="ARBA00010944"/>
    </source>
</evidence>
<evidence type="ECO:0000259" key="7">
    <source>
        <dbReference type="Pfam" id="PF04321"/>
    </source>
</evidence>
<dbReference type="InterPro" id="IPR036291">
    <property type="entry name" value="NAD(P)-bd_dom_sf"/>
</dbReference>
<evidence type="ECO:0000256" key="1">
    <source>
        <dbReference type="ARBA" id="ARBA00004781"/>
    </source>
</evidence>
<dbReference type="EC" id="1.1.1.133" evidence="3 6"/>
<evidence type="ECO:0000313" key="8">
    <source>
        <dbReference type="EMBL" id="QNT59407.1"/>
    </source>
</evidence>
<evidence type="ECO:0000256" key="6">
    <source>
        <dbReference type="RuleBase" id="RU364082"/>
    </source>
</evidence>
<sequence>MRILLTGSKGQLGRCFKDRLPEDWEVIAADSATLDITDAAAVLNMARSFQPDAIVNAAAYTAVDKAESEREKAFTVNGTAVHNLAAAARTVKARFIHISTDYVFNGLGKTPYTEASLPDPAGVYGKSKLAGELLALAAHPDSLILRTAWVFSEYGNNFVKTMLRLAAERSELSVVNDQIGNPTYAGDLAQAVIDMLRSPAVPRGIYHFCGDKPVSWYEFAERIFQTADHNPAFKTPVLRAINTEAYPTPAPRPPYSVLDCSRIRTESGIEPSDWQKALGRVVEQLTEQAV</sequence>
<dbReference type="PANTHER" id="PTHR10491:SF4">
    <property type="entry name" value="METHIONINE ADENOSYLTRANSFERASE 2 SUBUNIT BETA"/>
    <property type="match status" value="1"/>
</dbReference>
<dbReference type="InterPro" id="IPR005913">
    <property type="entry name" value="dTDP_dehydrorham_reduct"/>
</dbReference>
<keyword evidence="9" id="KW-1185">Reference proteome</keyword>
<dbReference type="InterPro" id="IPR029903">
    <property type="entry name" value="RmlD-like-bd"/>
</dbReference>
<accession>A0A7H1MCP2</accession>
<evidence type="ECO:0000313" key="9">
    <source>
        <dbReference type="Proteomes" id="UP000516412"/>
    </source>
</evidence>
<dbReference type="Gene3D" id="3.40.50.720">
    <property type="entry name" value="NAD(P)-binding Rossmann-like Domain"/>
    <property type="match status" value="1"/>
</dbReference>
<dbReference type="UniPathway" id="UPA00124"/>
<dbReference type="FunFam" id="3.40.50.720:FF:000159">
    <property type="entry name" value="dTDP-4-dehydrorhamnose reductase"/>
    <property type="match status" value="1"/>
</dbReference>
<gene>
    <name evidence="8" type="primary">rfbD</name>
    <name evidence="8" type="ORF">H7A79_1817</name>
</gene>
<evidence type="ECO:0000256" key="4">
    <source>
        <dbReference type="ARBA" id="ARBA00017099"/>
    </source>
</evidence>
<keyword evidence="6" id="KW-0560">Oxidoreductase</keyword>
<dbReference type="GO" id="GO:0019305">
    <property type="term" value="P:dTDP-rhamnose biosynthetic process"/>
    <property type="evidence" value="ECO:0007669"/>
    <property type="project" value="UniProtKB-UniPathway"/>
</dbReference>
<protein>
    <recommendedName>
        <fullName evidence="4 6">dTDP-4-dehydrorhamnose reductase</fullName>
        <ecNumber evidence="3 6">1.1.1.133</ecNumber>
    </recommendedName>
</protein>
<dbReference type="GO" id="GO:0008831">
    <property type="term" value="F:dTDP-4-dehydrorhamnose reductase activity"/>
    <property type="evidence" value="ECO:0007669"/>
    <property type="project" value="UniProtKB-EC"/>
</dbReference>
<dbReference type="AlphaFoldDB" id="A0A7H1MCP2"/>
<organism evidence="8 9">
    <name type="scientific">Neisseria musculi</name>
    <dbReference type="NCBI Taxonomy" id="1815583"/>
    <lineage>
        <taxon>Bacteria</taxon>
        <taxon>Pseudomonadati</taxon>
        <taxon>Pseudomonadota</taxon>
        <taxon>Betaproteobacteria</taxon>
        <taxon>Neisseriales</taxon>
        <taxon>Neisseriaceae</taxon>
        <taxon>Neisseria</taxon>
    </lineage>
</organism>
<dbReference type="PANTHER" id="PTHR10491">
    <property type="entry name" value="DTDP-4-DEHYDRORHAMNOSE REDUCTASE"/>
    <property type="match status" value="1"/>
</dbReference>
<dbReference type="Pfam" id="PF04321">
    <property type="entry name" value="RmlD_sub_bind"/>
    <property type="match status" value="1"/>
</dbReference>
<dbReference type="SUPFAM" id="SSF51735">
    <property type="entry name" value="NAD(P)-binding Rossmann-fold domains"/>
    <property type="match status" value="1"/>
</dbReference>